<dbReference type="PANTHER" id="PTHR35788">
    <property type="entry name" value="EXPORTED PROTEIN-RELATED"/>
    <property type="match status" value="1"/>
</dbReference>
<comment type="caution">
    <text evidence="5">The sequence shown here is derived from an EMBL/GenBank/DDBJ whole genome shotgun (WGS) entry which is preliminary data.</text>
</comment>
<keyword evidence="3" id="KW-1133">Transmembrane helix</keyword>
<evidence type="ECO:0000256" key="2">
    <source>
        <dbReference type="SAM" id="MobiDB-lite"/>
    </source>
</evidence>
<feature type="compositionally biased region" description="Polar residues" evidence="2">
    <location>
        <begin position="374"/>
        <end position="388"/>
    </location>
</feature>
<dbReference type="Pfam" id="PF04294">
    <property type="entry name" value="VanW"/>
    <property type="match status" value="1"/>
</dbReference>
<name>A0ABT4EJ32_9BACI</name>
<evidence type="ECO:0000259" key="4">
    <source>
        <dbReference type="PROSITE" id="PS51109"/>
    </source>
</evidence>
<dbReference type="RefSeq" id="WP_268635828.1">
    <property type="nucleotide sequence ID" value="NZ_JAMDLZ010000004.1"/>
</dbReference>
<dbReference type="PROSITE" id="PS51109">
    <property type="entry name" value="G5"/>
    <property type="match status" value="1"/>
</dbReference>
<dbReference type="Proteomes" id="UP001527052">
    <property type="component" value="Unassembled WGS sequence"/>
</dbReference>
<keyword evidence="3" id="KW-0472">Membrane</keyword>
<dbReference type="InterPro" id="IPR052913">
    <property type="entry name" value="Glycopeptide_resist_protein"/>
</dbReference>
<feature type="compositionally biased region" description="Acidic residues" evidence="2">
    <location>
        <begin position="389"/>
        <end position="401"/>
    </location>
</feature>
<keyword evidence="6" id="KW-1185">Reference proteome</keyword>
<feature type="transmembrane region" description="Helical" evidence="3">
    <location>
        <begin position="7"/>
        <end position="27"/>
    </location>
</feature>
<organism evidence="5 6">
    <name type="scientific">Lysinibacillus xylanilyticus</name>
    <dbReference type="NCBI Taxonomy" id="582475"/>
    <lineage>
        <taxon>Bacteria</taxon>
        <taxon>Bacillati</taxon>
        <taxon>Bacillota</taxon>
        <taxon>Bacilli</taxon>
        <taxon>Bacillales</taxon>
        <taxon>Bacillaceae</taxon>
        <taxon>Lysinibacillus</taxon>
    </lineage>
</organism>
<dbReference type="InterPro" id="IPR007391">
    <property type="entry name" value="Vancomycin_resist_VanW"/>
</dbReference>
<keyword evidence="1" id="KW-0732">Signal</keyword>
<reference evidence="5 6" key="1">
    <citation type="submission" date="2022-05" db="EMBL/GenBank/DDBJ databases">
        <title>Genome Sequencing of Bee-Associated Microbes.</title>
        <authorList>
            <person name="Dunlap C."/>
        </authorList>
    </citation>
    <scope>NUCLEOTIDE SEQUENCE [LARGE SCALE GENOMIC DNA]</scope>
    <source>
        <strain evidence="5 6">NRRL BD-083</strain>
    </source>
</reference>
<evidence type="ECO:0000256" key="1">
    <source>
        <dbReference type="ARBA" id="ARBA00022729"/>
    </source>
</evidence>
<dbReference type="SMART" id="SM01208">
    <property type="entry name" value="G5"/>
    <property type="match status" value="1"/>
</dbReference>
<gene>
    <name evidence="5" type="ORF">M5W82_01695</name>
</gene>
<dbReference type="Pfam" id="PF07501">
    <property type="entry name" value="G5"/>
    <property type="match status" value="1"/>
</dbReference>
<evidence type="ECO:0000313" key="6">
    <source>
        <dbReference type="Proteomes" id="UP001527052"/>
    </source>
</evidence>
<keyword evidence="3" id="KW-0812">Transmembrane</keyword>
<dbReference type="PANTHER" id="PTHR35788:SF1">
    <property type="entry name" value="EXPORTED PROTEIN"/>
    <property type="match status" value="1"/>
</dbReference>
<evidence type="ECO:0000313" key="5">
    <source>
        <dbReference type="EMBL" id="MCY9545649.1"/>
    </source>
</evidence>
<sequence length="446" mass="49397">MKSLVKIGSVLIVLILLLVIWIPNYIIDNALAKGGGSTIGGISVKGLEDENIEEALQEAINTWRERPISVKGAGVDVTVDPSLFTFDVAGSVAEYHNLTDKSWYAFWQSKKTVHLSLHVSADNRVKAKLEGTGVWEVEPTLSEIISNASYLKNREIEAKVADTSTIEAERLALSIEEIPKNTTDVLELANSLNDSIITPNEPFSLLTALGEQSGNIDSESLNFVASNIYHTALQTEYEIVERHAQNTAPVYLQQGLDARVNRGLDMDLQFVNHSDQPNKLKLTVEGDSLKVELLAQKREKEISVHVSKDKIIQPRVITRYSKDLSIGREEVLQEGQEGVRVEVYRSILENGNTTEELVSRDYYPPVNKIIVRSSRQPVVSESIRNSDSSDPDLQMDLDGDGLPDTQSENEKSGNNAVETNTSKDPNDPEIVYGYYDKGGNFIQTSP</sequence>
<feature type="compositionally biased region" description="Polar residues" evidence="2">
    <location>
        <begin position="412"/>
        <end position="423"/>
    </location>
</feature>
<feature type="domain" description="G5" evidence="4">
    <location>
        <begin position="296"/>
        <end position="376"/>
    </location>
</feature>
<dbReference type="InterPro" id="IPR011098">
    <property type="entry name" value="G5_dom"/>
</dbReference>
<dbReference type="EMBL" id="JAMDLZ010000004">
    <property type="protein sequence ID" value="MCY9545649.1"/>
    <property type="molecule type" value="Genomic_DNA"/>
</dbReference>
<dbReference type="Gene3D" id="2.20.230.10">
    <property type="entry name" value="Resuscitation-promoting factor rpfb"/>
    <property type="match status" value="1"/>
</dbReference>
<evidence type="ECO:0000256" key="3">
    <source>
        <dbReference type="SAM" id="Phobius"/>
    </source>
</evidence>
<protein>
    <submittedName>
        <fullName evidence="5">VanW family protein</fullName>
    </submittedName>
</protein>
<accession>A0ABT4EJ32</accession>
<feature type="region of interest" description="Disordered" evidence="2">
    <location>
        <begin position="374"/>
        <end position="446"/>
    </location>
</feature>
<proteinExistence type="predicted"/>